<proteinExistence type="predicted"/>
<reference evidence="1 2" key="1">
    <citation type="journal article" date="2006" name="J. Bacteriol.">
        <title>Comparison of the genome sequence of the poultry pathogen Bordetella avium with those of B. bronchiseptica, B. pertussis, and B. parapertussis reveals extensive diversity in surface structures associated with host interaction.</title>
        <authorList>
            <person name="Sebaihia M."/>
            <person name="Preston A."/>
            <person name="Maskell D.J."/>
            <person name="Kuzmiak H."/>
            <person name="Connell T.D."/>
            <person name="King N.D."/>
            <person name="Orndorff P.E."/>
            <person name="Miyamoto D.M."/>
            <person name="Thomson N.R."/>
            <person name="Harris D."/>
            <person name="Goble A."/>
            <person name="Lord A."/>
            <person name="Murphy L."/>
            <person name="Quail M.A."/>
            <person name="Rutter S."/>
            <person name="Squares R."/>
            <person name="Squares S."/>
            <person name="Woodward J."/>
            <person name="Parkhill J."/>
            <person name="Temple L.M."/>
        </authorList>
    </citation>
    <scope>NUCLEOTIDE SEQUENCE [LARGE SCALE GENOMIC DNA]</scope>
    <source>
        <strain evidence="1 2">197N</strain>
    </source>
</reference>
<dbReference type="AlphaFoldDB" id="Q2L1K4"/>
<evidence type="ECO:0000313" key="1">
    <source>
        <dbReference type="EMBL" id="CAJ49239.1"/>
    </source>
</evidence>
<dbReference type="HOGENOM" id="CLU_1227973_0_0_4"/>
<dbReference type="RefSeq" id="WP_012417301.1">
    <property type="nucleotide sequence ID" value="NC_010645.1"/>
</dbReference>
<organism evidence="1 2">
    <name type="scientific">Bordetella avium (strain 197N)</name>
    <dbReference type="NCBI Taxonomy" id="360910"/>
    <lineage>
        <taxon>Bacteria</taxon>
        <taxon>Pseudomonadati</taxon>
        <taxon>Pseudomonadota</taxon>
        <taxon>Betaproteobacteria</taxon>
        <taxon>Burkholderiales</taxon>
        <taxon>Alcaligenaceae</taxon>
        <taxon>Bordetella</taxon>
    </lineage>
</organism>
<evidence type="ECO:0000313" key="2">
    <source>
        <dbReference type="Proteomes" id="UP000001977"/>
    </source>
</evidence>
<name>Q2L1K4_BORA1</name>
<dbReference type="EMBL" id="AM167904">
    <property type="protein sequence ID" value="CAJ49239.1"/>
    <property type="molecule type" value="Genomic_DNA"/>
</dbReference>
<protein>
    <submittedName>
        <fullName evidence="1">Uncharacterized protein</fullName>
    </submittedName>
</protein>
<dbReference type="KEGG" id="bav:BAV1630"/>
<dbReference type="STRING" id="360910.BAV1630"/>
<dbReference type="OrthoDB" id="8640227at2"/>
<gene>
    <name evidence="1" type="ordered locus">BAV1630</name>
</gene>
<keyword evidence="2" id="KW-1185">Reference proteome</keyword>
<accession>Q2L1K4</accession>
<sequence>MTAVYIDKRFDVTTPLYCRLTPREFQDLFDSEQIRFHGRATVWPASQADGGARMACGVPVLIPPVWRERLQTPSHEAAWEDSHALIGMLRWFLSTPPEREPASVVLHSTVGAVAQAAQDSDGLRLVIAPVRYVMPPMQRPGSMRLPDLFSGKVQRRRECEARVVAMQNRKPQGPEGITRVRRVLAFALGTLVGGVAMSSLAPPEAWALVTELTQTRLGLPVSTLY</sequence>
<dbReference type="Proteomes" id="UP000001977">
    <property type="component" value="Chromosome"/>
</dbReference>